<evidence type="ECO:0000313" key="2">
    <source>
        <dbReference type="Proteomes" id="UP000326169"/>
    </source>
</evidence>
<dbReference type="Proteomes" id="UP000326169">
    <property type="component" value="Unassembled WGS sequence"/>
</dbReference>
<reference evidence="1 2" key="1">
    <citation type="journal article" date="2019" name="J Genomics">
        <title>The Draft Genome of a Hydrogen-producing Cyanobacterium, Arthrospira platensis NIES-46.</title>
        <authorList>
            <person name="Suzuki S."/>
            <person name="Yamaguchi H."/>
            <person name="Kawachi M."/>
        </authorList>
    </citation>
    <scope>NUCLEOTIDE SEQUENCE [LARGE SCALE GENOMIC DNA]</scope>
    <source>
        <strain evidence="1 2">NIES-46</strain>
    </source>
</reference>
<dbReference type="EMBL" id="BIMW01000072">
    <property type="protein sequence ID" value="GCE93357.1"/>
    <property type="molecule type" value="Genomic_DNA"/>
</dbReference>
<organism evidence="1 2">
    <name type="scientific">Limnospira platensis NIES-46</name>
    <dbReference type="NCBI Taxonomy" id="1236695"/>
    <lineage>
        <taxon>Bacteria</taxon>
        <taxon>Bacillati</taxon>
        <taxon>Cyanobacteriota</taxon>
        <taxon>Cyanophyceae</taxon>
        <taxon>Oscillatoriophycideae</taxon>
        <taxon>Oscillatoriales</taxon>
        <taxon>Sirenicapillariaceae</taxon>
        <taxon>Limnospira</taxon>
    </lineage>
</organism>
<gene>
    <name evidence="1" type="ORF">NIES46_14070</name>
</gene>
<comment type="caution">
    <text evidence="1">The sequence shown here is derived from an EMBL/GenBank/DDBJ whole genome shotgun (WGS) entry which is preliminary data.</text>
</comment>
<name>A0A5M3T3B4_LIMPL</name>
<accession>A0A5M3T3B4</accession>
<sequence length="57" mass="6319">MAVCATHRRSPIIKPGKYIQLSPIKDGEKFKEFVAVNGDRLAEDNTQAIGILPLVLR</sequence>
<keyword evidence="2" id="KW-1185">Reference proteome</keyword>
<dbReference type="RefSeq" id="WP_234933778.1">
    <property type="nucleotide sequence ID" value="NZ_BIMW01000072.1"/>
</dbReference>
<dbReference type="GeneID" id="301682287"/>
<protein>
    <submittedName>
        <fullName evidence="1">Uncharacterized protein</fullName>
    </submittedName>
</protein>
<proteinExistence type="predicted"/>
<evidence type="ECO:0000313" key="1">
    <source>
        <dbReference type="EMBL" id="GCE93357.1"/>
    </source>
</evidence>